<dbReference type="Proteomes" id="UP000176614">
    <property type="component" value="Unassembled WGS sequence"/>
</dbReference>
<dbReference type="InterPro" id="IPR027417">
    <property type="entry name" value="P-loop_NTPase"/>
</dbReference>
<evidence type="ECO:0000313" key="3">
    <source>
        <dbReference type="Proteomes" id="UP000176614"/>
    </source>
</evidence>
<dbReference type="InterPro" id="IPR008571">
    <property type="entry name" value="HerA-like"/>
</dbReference>
<comment type="caution">
    <text evidence="2">The sequence shown here is derived from an EMBL/GenBank/DDBJ whole genome shotgun (WGS) entry which is preliminary data.</text>
</comment>
<proteinExistence type="predicted"/>
<evidence type="ECO:0000259" key="1">
    <source>
        <dbReference type="Pfam" id="PF01935"/>
    </source>
</evidence>
<dbReference type="PANTHER" id="PTHR42957:SF1">
    <property type="entry name" value="HELICASE MJ1565-RELATED"/>
    <property type="match status" value="1"/>
</dbReference>
<dbReference type="SUPFAM" id="SSF52540">
    <property type="entry name" value="P-loop containing nucleoside triphosphate hydrolases"/>
    <property type="match status" value="1"/>
</dbReference>
<name>A0A1F4W217_UNCKA</name>
<sequence>MFRNKKVKFGIKNGDDRLRHMYLIGKSGTGKSTLIYTMACQDIKNGAGVGVLDPHGETIESILERIPDNRIDDVVIVDPSDSERPVGLNLLEMEDPSQKNLMASGLVAAIKQHFEYSWGPRLEYLLNYAILTLLDVPGTSILGITRLLEDQNYQRYILHQVKDPVVVRFWEKEYKEIKGNQKFATEAIAPIQNKVNRFLASSTIRDILGQKNSTINIWDIMNSGKILLINLSKGKIGSDNANLLGALLVSRIQFYALQRARIPYEKRTPFYLYVDEFQNFASGSFGEILSESRKYKLGLYLTHQYTEQLPEELLHAVYGNVGTLLAFSLGAPDAKALEHEFAPYFTQEDILSLERFQVYIKLMIDGMTSHPFSGRILIPWSDELLGTMIPKTPNRERVLELSRQKYGSDRATVEAKIGKWVETPFDKGMAIAQEKRTPDMVK</sequence>
<dbReference type="AlphaFoldDB" id="A0A1F4W217"/>
<dbReference type="InterPro" id="IPR002789">
    <property type="entry name" value="HerA_central"/>
</dbReference>
<gene>
    <name evidence="2" type="ORF">A2264_01485</name>
</gene>
<organism evidence="2 3">
    <name type="scientific">candidate division WWE3 bacterium RIFOXYA2_FULL_46_9</name>
    <dbReference type="NCBI Taxonomy" id="1802636"/>
    <lineage>
        <taxon>Bacteria</taxon>
        <taxon>Katanobacteria</taxon>
    </lineage>
</organism>
<dbReference type="EMBL" id="MEVT01000006">
    <property type="protein sequence ID" value="OGC63456.1"/>
    <property type="molecule type" value="Genomic_DNA"/>
</dbReference>
<dbReference type="Gene3D" id="3.40.50.300">
    <property type="entry name" value="P-loop containing nucleotide triphosphate hydrolases"/>
    <property type="match status" value="2"/>
</dbReference>
<dbReference type="PANTHER" id="PTHR42957">
    <property type="entry name" value="HELICASE MJ1565-RELATED"/>
    <property type="match status" value="1"/>
</dbReference>
<evidence type="ECO:0000313" key="2">
    <source>
        <dbReference type="EMBL" id="OGC63456.1"/>
    </source>
</evidence>
<reference evidence="2 3" key="1">
    <citation type="journal article" date="2016" name="Nat. Commun.">
        <title>Thousands of microbial genomes shed light on interconnected biogeochemical processes in an aquifer system.</title>
        <authorList>
            <person name="Anantharaman K."/>
            <person name="Brown C.T."/>
            <person name="Hug L.A."/>
            <person name="Sharon I."/>
            <person name="Castelle C.J."/>
            <person name="Probst A.J."/>
            <person name="Thomas B.C."/>
            <person name="Singh A."/>
            <person name="Wilkins M.J."/>
            <person name="Karaoz U."/>
            <person name="Brodie E.L."/>
            <person name="Williams K.H."/>
            <person name="Hubbard S.S."/>
            <person name="Banfield J.F."/>
        </authorList>
    </citation>
    <scope>NUCLEOTIDE SEQUENCE [LARGE SCALE GENOMIC DNA]</scope>
</reference>
<dbReference type="Pfam" id="PF01935">
    <property type="entry name" value="DUF87"/>
    <property type="match status" value="1"/>
</dbReference>
<accession>A0A1F4W217</accession>
<feature type="domain" description="Helicase HerA central" evidence="1">
    <location>
        <begin position="18"/>
        <end position="235"/>
    </location>
</feature>
<protein>
    <recommendedName>
        <fullName evidence="1">Helicase HerA central domain-containing protein</fullName>
    </recommendedName>
</protein>